<keyword evidence="3" id="KW-1003">Cell membrane</keyword>
<keyword evidence="5 7" id="KW-1133">Transmembrane helix</keyword>
<evidence type="ECO:0000259" key="8">
    <source>
        <dbReference type="PROSITE" id="PS50928"/>
    </source>
</evidence>
<proteinExistence type="inferred from homology"/>
<keyword evidence="10" id="KW-1185">Reference proteome</keyword>
<feature type="transmembrane region" description="Helical" evidence="7">
    <location>
        <begin position="20"/>
        <end position="42"/>
    </location>
</feature>
<keyword evidence="2 7" id="KW-0813">Transport</keyword>
<dbReference type="Proteomes" id="UP000016649">
    <property type="component" value="Unassembled WGS sequence"/>
</dbReference>
<dbReference type="InterPro" id="IPR051322">
    <property type="entry name" value="AA_ABC_Transporter_Permease"/>
</dbReference>
<organism evidence="9 10">
    <name type="scientific">Treponema lecithinolyticum ATCC 700332</name>
    <dbReference type="NCBI Taxonomy" id="1321815"/>
    <lineage>
        <taxon>Bacteria</taxon>
        <taxon>Pseudomonadati</taxon>
        <taxon>Spirochaetota</taxon>
        <taxon>Spirochaetia</taxon>
        <taxon>Spirochaetales</taxon>
        <taxon>Treponemataceae</taxon>
        <taxon>Treponema</taxon>
    </lineage>
</organism>
<dbReference type="RefSeq" id="WP_021686660.1">
    <property type="nucleotide sequence ID" value="NZ_KI260561.1"/>
</dbReference>
<accession>A0ABN0P178</accession>
<evidence type="ECO:0000256" key="6">
    <source>
        <dbReference type="ARBA" id="ARBA00023136"/>
    </source>
</evidence>
<dbReference type="Gene3D" id="1.10.3720.10">
    <property type="entry name" value="MetI-like"/>
    <property type="match status" value="1"/>
</dbReference>
<dbReference type="InterPro" id="IPR035906">
    <property type="entry name" value="MetI-like_sf"/>
</dbReference>
<comment type="similarity">
    <text evidence="7">Belongs to the binding-protein-dependent transport system permease family.</text>
</comment>
<evidence type="ECO:0000256" key="1">
    <source>
        <dbReference type="ARBA" id="ARBA00004651"/>
    </source>
</evidence>
<dbReference type="EMBL" id="AWVH01000005">
    <property type="protein sequence ID" value="ERJ94287.1"/>
    <property type="molecule type" value="Genomic_DNA"/>
</dbReference>
<feature type="transmembrane region" description="Helical" evidence="7">
    <location>
        <begin position="54"/>
        <end position="79"/>
    </location>
</feature>
<evidence type="ECO:0000313" key="10">
    <source>
        <dbReference type="Proteomes" id="UP000016649"/>
    </source>
</evidence>
<keyword evidence="6 7" id="KW-0472">Membrane</keyword>
<name>A0ABN0P178_TRELE</name>
<keyword evidence="4 7" id="KW-0812">Transmembrane</keyword>
<dbReference type="Pfam" id="PF00528">
    <property type="entry name" value="BPD_transp_1"/>
    <property type="match status" value="1"/>
</dbReference>
<dbReference type="CDD" id="cd06261">
    <property type="entry name" value="TM_PBP2"/>
    <property type="match status" value="1"/>
</dbReference>
<evidence type="ECO:0000313" key="9">
    <source>
        <dbReference type="EMBL" id="ERJ94287.1"/>
    </source>
</evidence>
<feature type="transmembrane region" description="Helical" evidence="7">
    <location>
        <begin position="191"/>
        <end position="213"/>
    </location>
</feature>
<protein>
    <submittedName>
        <fullName evidence="9">D-methionine transport system permease protein MetI</fullName>
    </submittedName>
</protein>
<dbReference type="SUPFAM" id="SSF161098">
    <property type="entry name" value="MetI-like"/>
    <property type="match status" value="1"/>
</dbReference>
<evidence type="ECO:0000256" key="7">
    <source>
        <dbReference type="RuleBase" id="RU363032"/>
    </source>
</evidence>
<feature type="transmembrane region" description="Helical" evidence="7">
    <location>
        <begin position="85"/>
        <end position="108"/>
    </location>
</feature>
<evidence type="ECO:0000256" key="2">
    <source>
        <dbReference type="ARBA" id="ARBA00022448"/>
    </source>
</evidence>
<evidence type="ECO:0000256" key="3">
    <source>
        <dbReference type="ARBA" id="ARBA00022475"/>
    </source>
</evidence>
<evidence type="ECO:0000256" key="4">
    <source>
        <dbReference type="ARBA" id="ARBA00022692"/>
    </source>
</evidence>
<dbReference type="InterPro" id="IPR000515">
    <property type="entry name" value="MetI-like"/>
</dbReference>
<comment type="subcellular location">
    <subcellularLocation>
        <location evidence="1 7">Cell membrane</location>
        <topology evidence="1 7">Multi-pass membrane protein</topology>
    </subcellularLocation>
</comment>
<gene>
    <name evidence="9" type="ORF">HMPREF9193_00259</name>
</gene>
<feature type="domain" description="ABC transmembrane type-1" evidence="8">
    <location>
        <begin position="15"/>
        <end position="211"/>
    </location>
</feature>
<reference evidence="9 10" key="1">
    <citation type="submission" date="2013-08" db="EMBL/GenBank/DDBJ databases">
        <authorList>
            <person name="Weinstock G."/>
            <person name="Sodergren E."/>
            <person name="Wylie T."/>
            <person name="Fulton L."/>
            <person name="Fulton R."/>
            <person name="Fronick C."/>
            <person name="O'Laughlin M."/>
            <person name="Godfrey J."/>
            <person name="Miner T."/>
            <person name="Herter B."/>
            <person name="Appelbaum E."/>
            <person name="Cordes M."/>
            <person name="Lek S."/>
            <person name="Wollam A."/>
            <person name="Pepin K.H."/>
            <person name="Palsikar V.B."/>
            <person name="Mitreva M."/>
            <person name="Wilson R.K."/>
        </authorList>
    </citation>
    <scope>NUCLEOTIDE SEQUENCE [LARGE SCALE GENOMIC DNA]</scope>
    <source>
        <strain evidence="9 10">ATCC 700332</strain>
    </source>
</reference>
<sequence length="221" mass="23440">MIDWNGLFTLIAPAALQTLVMVFASAFFSLALGFPLGILLCVSDPVSGIRPRPVLYQIVSRVINVLRSFPFIILMILLFPLSRLLIGTSIGTAASIVPLSIAAAPFAARIAENSFKEVDEGVVQAARAMGSTDFQIIVKVLLPEALPSLTSGITLTIINLIGYSAMAGAVGGGGLGDLAIRYGYQRFRADVMVCSVALIILFVELIQTLGSALSSAQIKRR</sequence>
<dbReference type="PROSITE" id="PS50928">
    <property type="entry name" value="ABC_TM1"/>
    <property type="match status" value="1"/>
</dbReference>
<comment type="caution">
    <text evidence="9">The sequence shown here is derived from an EMBL/GenBank/DDBJ whole genome shotgun (WGS) entry which is preliminary data.</text>
</comment>
<dbReference type="NCBIfam" id="NF008049">
    <property type="entry name" value="PRK10782.1"/>
    <property type="match status" value="1"/>
</dbReference>
<evidence type="ECO:0000256" key="5">
    <source>
        <dbReference type="ARBA" id="ARBA00022989"/>
    </source>
</evidence>
<dbReference type="PANTHER" id="PTHR30450:SF1">
    <property type="entry name" value="D-METHIONINE TRANSPORT SYSTEM PERMEASE PROTEIN METI-RELATED"/>
    <property type="match status" value="1"/>
</dbReference>
<dbReference type="PANTHER" id="PTHR30450">
    <property type="entry name" value="ABC TRANSPORTER PERMEASE"/>
    <property type="match status" value="1"/>
</dbReference>